<evidence type="ECO:0000256" key="1">
    <source>
        <dbReference type="ARBA" id="ARBA00004127"/>
    </source>
</evidence>
<evidence type="ECO:0000256" key="4">
    <source>
        <dbReference type="ARBA" id="ARBA00022989"/>
    </source>
</evidence>
<dbReference type="GO" id="GO:0005886">
    <property type="term" value="C:plasma membrane"/>
    <property type="evidence" value="ECO:0007669"/>
    <property type="project" value="TreeGrafter"/>
</dbReference>
<feature type="region of interest" description="Disordered" evidence="6">
    <location>
        <begin position="205"/>
        <end position="232"/>
    </location>
</feature>
<feature type="transmembrane region" description="Helical" evidence="7">
    <location>
        <begin position="14"/>
        <end position="35"/>
    </location>
</feature>
<accession>A0AAV5ALV7</accession>
<evidence type="ECO:0000313" key="9">
    <source>
        <dbReference type="Proteomes" id="UP001050691"/>
    </source>
</evidence>
<feature type="compositionally biased region" description="Polar residues" evidence="6">
    <location>
        <begin position="205"/>
        <end position="222"/>
    </location>
</feature>
<evidence type="ECO:0000256" key="6">
    <source>
        <dbReference type="SAM" id="MobiDB-lite"/>
    </source>
</evidence>
<evidence type="ECO:0000256" key="2">
    <source>
        <dbReference type="ARBA" id="ARBA00022448"/>
    </source>
</evidence>
<dbReference type="Proteomes" id="UP001050691">
    <property type="component" value="Unassembled WGS sequence"/>
</dbReference>
<comment type="caution">
    <text evidence="8">The sequence shown here is derived from an EMBL/GenBank/DDBJ whole genome shotgun (WGS) entry which is preliminary data.</text>
</comment>
<dbReference type="GO" id="GO:0012505">
    <property type="term" value="C:endomembrane system"/>
    <property type="evidence" value="ECO:0007669"/>
    <property type="project" value="UniProtKB-SubCell"/>
</dbReference>
<dbReference type="GO" id="GO:0000329">
    <property type="term" value="C:fungal-type vacuole membrane"/>
    <property type="evidence" value="ECO:0007669"/>
    <property type="project" value="TreeGrafter"/>
</dbReference>
<dbReference type="GO" id="GO:0015174">
    <property type="term" value="F:basic amino acid transmembrane transporter activity"/>
    <property type="evidence" value="ECO:0007669"/>
    <property type="project" value="TreeGrafter"/>
</dbReference>
<evidence type="ECO:0000256" key="5">
    <source>
        <dbReference type="ARBA" id="ARBA00023136"/>
    </source>
</evidence>
<keyword evidence="3 7" id="KW-0812">Transmembrane</keyword>
<dbReference type="InterPro" id="IPR036259">
    <property type="entry name" value="MFS_trans_sf"/>
</dbReference>
<evidence type="ECO:0000256" key="7">
    <source>
        <dbReference type="SAM" id="Phobius"/>
    </source>
</evidence>
<keyword evidence="4 7" id="KW-1133">Transmembrane helix</keyword>
<dbReference type="SUPFAM" id="SSF103473">
    <property type="entry name" value="MFS general substrate transporter"/>
    <property type="match status" value="1"/>
</dbReference>
<reference evidence="8" key="1">
    <citation type="submission" date="2021-10" db="EMBL/GenBank/DDBJ databases">
        <title>De novo Genome Assembly of Clathrus columnatus (Basidiomycota, Fungi) Using Illumina and Nanopore Sequence Data.</title>
        <authorList>
            <person name="Ogiso-Tanaka E."/>
            <person name="Itagaki H."/>
            <person name="Hosoya T."/>
            <person name="Hosaka K."/>
        </authorList>
    </citation>
    <scope>NUCLEOTIDE SEQUENCE</scope>
    <source>
        <strain evidence="8">MO-923</strain>
    </source>
</reference>
<comment type="subcellular location">
    <subcellularLocation>
        <location evidence="1">Endomembrane system</location>
        <topology evidence="1">Multi-pass membrane protein</topology>
    </subcellularLocation>
</comment>
<dbReference type="AlphaFoldDB" id="A0AAV5ALV7"/>
<dbReference type="PANTHER" id="PTHR23501">
    <property type="entry name" value="MAJOR FACILITATOR SUPERFAMILY"/>
    <property type="match status" value="1"/>
</dbReference>
<proteinExistence type="predicted"/>
<organism evidence="8 9">
    <name type="scientific">Clathrus columnatus</name>
    <dbReference type="NCBI Taxonomy" id="1419009"/>
    <lineage>
        <taxon>Eukaryota</taxon>
        <taxon>Fungi</taxon>
        <taxon>Dikarya</taxon>
        <taxon>Basidiomycota</taxon>
        <taxon>Agaricomycotina</taxon>
        <taxon>Agaricomycetes</taxon>
        <taxon>Phallomycetidae</taxon>
        <taxon>Phallales</taxon>
        <taxon>Clathraceae</taxon>
        <taxon>Clathrus</taxon>
    </lineage>
</organism>
<keyword evidence="9" id="KW-1185">Reference proteome</keyword>
<dbReference type="EMBL" id="BPWL01000011">
    <property type="protein sequence ID" value="GJJ15435.1"/>
    <property type="molecule type" value="Genomic_DNA"/>
</dbReference>
<dbReference type="PANTHER" id="PTHR23501:SF191">
    <property type="entry name" value="VACUOLAR BASIC AMINO ACID TRANSPORTER 4"/>
    <property type="match status" value="1"/>
</dbReference>
<keyword evidence="2" id="KW-0813">Transport</keyword>
<evidence type="ECO:0000313" key="8">
    <source>
        <dbReference type="EMBL" id="GJJ15435.1"/>
    </source>
</evidence>
<keyword evidence="5 7" id="KW-0472">Membrane</keyword>
<name>A0AAV5ALV7_9AGAM</name>
<evidence type="ECO:0000256" key="3">
    <source>
        <dbReference type="ARBA" id="ARBA00022692"/>
    </source>
</evidence>
<gene>
    <name evidence="8" type="ORF">Clacol_009713</name>
</gene>
<feature type="transmembrane region" description="Helical" evidence="7">
    <location>
        <begin position="133"/>
        <end position="152"/>
    </location>
</feature>
<sequence length="232" mass="25239">MFFETVLLTSASEAGAHLIPVSITLASAALFIGWIMTTTGHYKFIDSITGIGPFFSNICISRMNQDSSSFTQWFCTAPQGLGIGIMLHISLIVLPASVDRSAMAVAAGFAQIWRNLGWSVLVLCYTYEGNNFFIGQVSGVAIASAIFQSILARELKTRIIGPGSEEIIYQIRHSSKVVSLPPEIQLPAREAYGCSQVFKIPEISLNDSHPSRTNPNDQSGNTGRPPLQDIER</sequence>
<protein>
    <submittedName>
        <fullName evidence="8">Uncharacterized protein</fullName>
    </submittedName>
</protein>